<accession>A0A4Q1JVA2</accession>
<dbReference type="InterPro" id="IPR018643">
    <property type="entry name" value="DUF2069_membrane"/>
</dbReference>
<comment type="caution">
    <text evidence="2">The sequence shown here is derived from an EMBL/GenBank/DDBJ whole genome shotgun (WGS) entry which is preliminary data.</text>
</comment>
<dbReference type="Proteomes" id="UP000289784">
    <property type="component" value="Unassembled WGS sequence"/>
</dbReference>
<gene>
    <name evidence="2" type="ORF">EPA99_13120</name>
</gene>
<dbReference type="EMBL" id="SAWZ01000006">
    <property type="protein sequence ID" value="RXR04404.1"/>
    <property type="molecule type" value="Genomic_DNA"/>
</dbReference>
<sequence>MTLAKGLLALALAGLAVLFAVWFHGDRHWLATQLIFTLPALLLLLGVLARRRTAGFWSGVIALAWFSHGVMVAWSRPAEATQAWLEILLALLVIGASSLPGLRKRFSKKRARTQ</sequence>
<dbReference type="RefSeq" id="WP_129471675.1">
    <property type="nucleotide sequence ID" value="NZ_SAWZ01000006.1"/>
</dbReference>
<dbReference type="AlphaFoldDB" id="A0A4Q1JVA2"/>
<proteinExistence type="predicted"/>
<keyword evidence="1" id="KW-0472">Membrane</keyword>
<evidence type="ECO:0000313" key="2">
    <source>
        <dbReference type="EMBL" id="RXR04404.1"/>
    </source>
</evidence>
<evidence type="ECO:0000313" key="3">
    <source>
        <dbReference type="Proteomes" id="UP000289784"/>
    </source>
</evidence>
<feature type="transmembrane region" description="Helical" evidence="1">
    <location>
        <begin position="30"/>
        <end position="49"/>
    </location>
</feature>
<keyword evidence="3" id="KW-1185">Reference proteome</keyword>
<keyword evidence="1" id="KW-0812">Transmembrane</keyword>
<evidence type="ECO:0000256" key="1">
    <source>
        <dbReference type="SAM" id="Phobius"/>
    </source>
</evidence>
<dbReference type="Pfam" id="PF09842">
    <property type="entry name" value="DUF2069"/>
    <property type="match status" value="1"/>
</dbReference>
<reference evidence="2 3" key="1">
    <citation type="submission" date="2019-01" db="EMBL/GenBank/DDBJ databases">
        <title>Pseudoxanthomonas composti sp. nov., isolated from compost.</title>
        <authorList>
            <person name="Yang G."/>
        </authorList>
    </citation>
    <scope>NUCLEOTIDE SEQUENCE [LARGE SCALE GENOMIC DNA]</scope>
    <source>
        <strain evidence="2 3">GSS15</strain>
    </source>
</reference>
<keyword evidence="1" id="KW-1133">Transmembrane helix</keyword>
<organism evidence="2 3">
    <name type="scientific">Pseudoxanthomonas composti</name>
    <dbReference type="NCBI Taxonomy" id="2137479"/>
    <lineage>
        <taxon>Bacteria</taxon>
        <taxon>Pseudomonadati</taxon>
        <taxon>Pseudomonadota</taxon>
        <taxon>Gammaproteobacteria</taxon>
        <taxon>Lysobacterales</taxon>
        <taxon>Lysobacteraceae</taxon>
        <taxon>Pseudoxanthomonas</taxon>
    </lineage>
</organism>
<protein>
    <submittedName>
        <fullName evidence="2">DUF2069 domain-containing protein</fullName>
    </submittedName>
</protein>
<feature type="transmembrane region" description="Helical" evidence="1">
    <location>
        <begin position="56"/>
        <end position="75"/>
    </location>
</feature>
<feature type="transmembrane region" description="Helical" evidence="1">
    <location>
        <begin position="81"/>
        <end position="102"/>
    </location>
</feature>
<dbReference type="OrthoDB" id="5957486at2"/>
<name>A0A4Q1JVA2_9GAMM</name>